<organism evidence="9 10">
    <name type="scientific">Pedobacter hiemivivus</name>
    <dbReference type="NCBI Taxonomy" id="2530454"/>
    <lineage>
        <taxon>Bacteria</taxon>
        <taxon>Pseudomonadati</taxon>
        <taxon>Bacteroidota</taxon>
        <taxon>Sphingobacteriia</taxon>
        <taxon>Sphingobacteriales</taxon>
        <taxon>Sphingobacteriaceae</taxon>
        <taxon>Pedobacter</taxon>
    </lineage>
</organism>
<gene>
    <name evidence="9" type="ORF">FBD94_25655</name>
</gene>
<feature type="signal peptide" evidence="6">
    <location>
        <begin position="1"/>
        <end position="21"/>
    </location>
</feature>
<keyword evidence="3 6" id="KW-0732">Signal</keyword>
<dbReference type="Pfam" id="PF07980">
    <property type="entry name" value="SusD_RagB"/>
    <property type="match status" value="1"/>
</dbReference>
<evidence type="ECO:0000256" key="2">
    <source>
        <dbReference type="ARBA" id="ARBA00006275"/>
    </source>
</evidence>
<keyword evidence="5" id="KW-0998">Cell outer membrane</keyword>
<evidence type="ECO:0000256" key="1">
    <source>
        <dbReference type="ARBA" id="ARBA00004442"/>
    </source>
</evidence>
<dbReference type="Proteomes" id="UP000309594">
    <property type="component" value="Unassembled WGS sequence"/>
</dbReference>
<dbReference type="GO" id="GO:0009279">
    <property type="term" value="C:cell outer membrane"/>
    <property type="evidence" value="ECO:0007669"/>
    <property type="project" value="UniProtKB-SubCell"/>
</dbReference>
<dbReference type="InterPro" id="IPR033985">
    <property type="entry name" value="SusD-like_N"/>
</dbReference>
<feature type="chain" id="PRO_5020261013" evidence="6">
    <location>
        <begin position="22"/>
        <end position="479"/>
    </location>
</feature>
<proteinExistence type="inferred from homology"/>
<evidence type="ECO:0000256" key="5">
    <source>
        <dbReference type="ARBA" id="ARBA00023237"/>
    </source>
</evidence>
<name>A0A4U1FVY0_9SPHI</name>
<dbReference type="SUPFAM" id="SSF48452">
    <property type="entry name" value="TPR-like"/>
    <property type="match status" value="1"/>
</dbReference>
<dbReference type="Gene3D" id="1.25.40.390">
    <property type="match status" value="1"/>
</dbReference>
<dbReference type="Pfam" id="PF14322">
    <property type="entry name" value="SusD-like_3"/>
    <property type="match status" value="1"/>
</dbReference>
<evidence type="ECO:0000259" key="7">
    <source>
        <dbReference type="Pfam" id="PF07980"/>
    </source>
</evidence>
<sequence length="479" mass="52803">MKTLYKYLALALLGTTIYACKKELGALPKNAKVDANTILDQATAQIALNGAYYAFANATMAQTNWQDHQVVPGMLSGYLSYGYSSFAEEKNDNTEFSSHYWDESYILLNAANGVIKGVNALPDQKFVGNRKKEVIAEAHFLRAYAHFKLLCYYGEWYHPESNFGILLRDELSTLGNITKARSTVKESYDFILADLDDVIANGPVSNPSYYATRWAGMALKARVLISRRGGAADYAEIISLAEQIKNGGFVLEPNVQDIFRSKGLGSKEVILGIKPQSGQEMNAYSKTRQYWPGASFLFTATAALNTLLKDDPRQAWIIGGYNPKGLSESYFFTKYIAVGGTPTVTSETDYALRLTEVYLLKAEAIVRSGGDLADAKALIHEVQAKAGITATINNVPYLAVENATTSAALLKEIFNEDVKSLVGEDGLEWLALLRIFSLDEVKKMKPTILTEAQYILPVPKTEFTYNPAFGLQNPGYSAF</sequence>
<evidence type="ECO:0000313" key="9">
    <source>
        <dbReference type="EMBL" id="TKC54981.1"/>
    </source>
</evidence>
<evidence type="ECO:0000256" key="6">
    <source>
        <dbReference type="SAM" id="SignalP"/>
    </source>
</evidence>
<comment type="similarity">
    <text evidence="2">Belongs to the SusD family.</text>
</comment>
<dbReference type="EMBL" id="SWDX01000021">
    <property type="protein sequence ID" value="TKC54981.1"/>
    <property type="molecule type" value="Genomic_DNA"/>
</dbReference>
<comment type="subcellular location">
    <subcellularLocation>
        <location evidence="1">Cell outer membrane</location>
    </subcellularLocation>
</comment>
<dbReference type="InterPro" id="IPR012944">
    <property type="entry name" value="SusD_RagB_dom"/>
</dbReference>
<evidence type="ECO:0000313" key="10">
    <source>
        <dbReference type="Proteomes" id="UP000309594"/>
    </source>
</evidence>
<dbReference type="PROSITE" id="PS51257">
    <property type="entry name" value="PROKAR_LIPOPROTEIN"/>
    <property type="match status" value="1"/>
</dbReference>
<evidence type="ECO:0000256" key="4">
    <source>
        <dbReference type="ARBA" id="ARBA00023136"/>
    </source>
</evidence>
<accession>A0A4U1FVY0</accession>
<keyword evidence="4" id="KW-0472">Membrane</keyword>
<feature type="domain" description="RagB/SusD" evidence="7">
    <location>
        <begin position="329"/>
        <end position="424"/>
    </location>
</feature>
<reference evidence="9 10" key="1">
    <citation type="submission" date="2019-04" db="EMBL/GenBank/DDBJ databases">
        <title>Pedobacter sp. RP-1-16 sp. nov., isolated from Arctic soil.</title>
        <authorList>
            <person name="Dahal R.H."/>
            <person name="Kim D.-U."/>
        </authorList>
    </citation>
    <scope>NUCLEOTIDE SEQUENCE [LARGE SCALE GENOMIC DNA]</scope>
    <source>
        <strain evidence="9 10">RP-1-16</strain>
    </source>
</reference>
<dbReference type="AlphaFoldDB" id="A0A4U1FVY0"/>
<evidence type="ECO:0000256" key="3">
    <source>
        <dbReference type="ARBA" id="ARBA00022729"/>
    </source>
</evidence>
<comment type="caution">
    <text evidence="9">The sequence shown here is derived from an EMBL/GenBank/DDBJ whole genome shotgun (WGS) entry which is preliminary data.</text>
</comment>
<dbReference type="RefSeq" id="WP_136882333.1">
    <property type="nucleotide sequence ID" value="NZ_SWDX01000021.1"/>
</dbReference>
<feature type="domain" description="SusD-like N-terminal" evidence="8">
    <location>
        <begin position="31"/>
        <end position="223"/>
    </location>
</feature>
<evidence type="ECO:0000259" key="8">
    <source>
        <dbReference type="Pfam" id="PF14322"/>
    </source>
</evidence>
<protein>
    <submittedName>
        <fullName evidence="9">RagB/SusD family nutrient uptake outer membrane protein</fullName>
    </submittedName>
</protein>
<dbReference type="InterPro" id="IPR011990">
    <property type="entry name" value="TPR-like_helical_dom_sf"/>
</dbReference>